<dbReference type="CDD" id="cd12190">
    <property type="entry name" value="Bacova_04320_like"/>
    <property type="match status" value="1"/>
</dbReference>
<gene>
    <name evidence="4" type="ORF">HMPREF3226_00401</name>
</gene>
<dbReference type="STRING" id="28128.HMPREF3226_00401"/>
<dbReference type="Gene3D" id="3.30.530.80">
    <property type="match status" value="1"/>
</dbReference>
<keyword evidence="5" id="KW-1185">Reference proteome</keyword>
<dbReference type="PATRIC" id="fig|28128.5.peg.400"/>
<dbReference type="eggNOG" id="COG1853">
    <property type="taxonomic scope" value="Bacteria"/>
</dbReference>
<evidence type="ECO:0000313" key="5">
    <source>
        <dbReference type="Proteomes" id="UP000070533"/>
    </source>
</evidence>
<dbReference type="EMBL" id="LRQG01000016">
    <property type="protein sequence ID" value="KXA43653.1"/>
    <property type="molecule type" value="Genomic_DNA"/>
</dbReference>
<comment type="caution">
    <text evidence="4">The sequence shown here is derived from an EMBL/GenBank/DDBJ whole genome shotgun (WGS) entry which is preliminary data.</text>
</comment>
<dbReference type="AlphaFoldDB" id="A0A133QLI8"/>
<organism evidence="4 5">
    <name type="scientific">Prevotella corporis</name>
    <dbReference type="NCBI Taxonomy" id="28128"/>
    <lineage>
        <taxon>Bacteria</taxon>
        <taxon>Pseudomonadati</taxon>
        <taxon>Bacteroidota</taxon>
        <taxon>Bacteroidia</taxon>
        <taxon>Bacteroidales</taxon>
        <taxon>Prevotellaceae</taxon>
        <taxon>Prevotella</taxon>
    </lineage>
</organism>
<feature type="region of interest" description="Disordered" evidence="2">
    <location>
        <begin position="87"/>
        <end position="131"/>
    </location>
</feature>
<evidence type="ECO:0000256" key="1">
    <source>
        <dbReference type="SAM" id="Coils"/>
    </source>
</evidence>
<evidence type="ECO:0000259" key="3">
    <source>
        <dbReference type="Pfam" id="PF14730"/>
    </source>
</evidence>
<feature type="domain" description="DUF4468" evidence="3">
    <location>
        <begin position="156"/>
        <end position="247"/>
    </location>
</feature>
<feature type="compositionally biased region" description="Polar residues" evidence="2">
    <location>
        <begin position="110"/>
        <end position="121"/>
    </location>
</feature>
<reference evidence="5" key="1">
    <citation type="submission" date="2016-01" db="EMBL/GenBank/DDBJ databases">
        <authorList>
            <person name="Mitreva M."/>
            <person name="Pepin K.H."/>
            <person name="Mihindukulasuriya K.A."/>
            <person name="Fulton R."/>
            <person name="Fronick C."/>
            <person name="O'Laughlin M."/>
            <person name="Miner T."/>
            <person name="Herter B."/>
            <person name="Rosa B.A."/>
            <person name="Cordes M."/>
            <person name="Tomlinson C."/>
            <person name="Wollam A."/>
            <person name="Palsikar V.B."/>
            <person name="Mardis E.R."/>
            <person name="Wilson R.K."/>
        </authorList>
    </citation>
    <scope>NUCLEOTIDE SEQUENCE [LARGE SCALE GENOMIC DNA]</scope>
    <source>
        <strain evidence="5">MJR7716</strain>
    </source>
</reference>
<sequence>MVMSAQSTLTPEQQLEQAQLQLAKAQAELKQAQENVVKARLNAKAKTKETQQEETKNKTLAIKKKIEETKAEADRLNTEAARLNQESVKSLKNSQERNIVESSEEETIAPTPNTWSVPTKNNVEDRTTTVPNNEVNNKTYYLQEGIVPFVNNEVIWSQKFDAPGKSAKELYGKAFEYLTKITQGKNQLEGSQISLVNPKRHGIVASMKEYLIFSSNFFSVDRAKFTYILQVSCSDGQAELIMNRLNYAYEVSGSVTNYKAEEMITDKYAVNKKRTRLLPIAGKFRRTTIDRKNEIFEGFATALK</sequence>
<dbReference type="Proteomes" id="UP000070533">
    <property type="component" value="Unassembled WGS sequence"/>
</dbReference>
<accession>A0A133QLI8</accession>
<proteinExistence type="predicted"/>
<name>A0A133QLI8_9BACT</name>
<feature type="coiled-coil region" evidence="1">
    <location>
        <begin position="15"/>
        <end position="86"/>
    </location>
</feature>
<keyword evidence="1" id="KW-0175">Coiled coil</keyword>
<protein>
    <recommendedName>
        <fullName evidence="3">DUF4468 domain-containing protein</fullName>
    </recommendedName>
</protein>
<evidence type="ECO:0000256" key="2">
    <source>
        <dbReference type="SAM" id="MobiDB-lite"/>
    </source>
</evidence>
<dbReference type="Pfam" id="PF14730">
    <property type="entry name" value="DUF4468"/>
    <property type="match status" value="1"/>
</dbReference>
<evidence type="ECO:0000313" key="4">
    <source>
        <dbReference type="EMBL" id="KXA43653.1"/>
    </source>
</evidence>
<dbReference type="InterPro" id="IPR027823">
    <property type="entry name" value="DUF4468"/>
</dbReference>